<keyword evidence="2" id="KW-0812">Transmembrane</keyword>
<evidence type="ECO:0000313" key="5">
    <source>
        <dbReference type="Proteomes" id="UP000791080"/>
    </source>
</evidence>
<keyword evidence="2" id="KW-1133">Transmembrane helix</keyword>
<name>A0ABT1JJE9_ACTCY</name>
<evidence type="ECO:0000256" key="2">
    <source>
        <dbReference type="SAM" id="Phobius"/>
    </source>
</evidence>
<feature type="compositionally biased region" description="Acidic residues" evidence="1">
    <location>
        <begin position="76"/>
        <end position="85"/>
    </location>
</feature>
<sequence length="231" mass="22862">MSNVDPAGSARPLRIAAIGMFAVAILALVVGVVSLTQDDGEPTAAESTLTSGAGTSSGSPSPTGPAPESGSSSPESSEDADETEGPEGTAEGGAPGDEPGAPEGTEGSEGGSGSDSEDAGPGSTASGDDGGELPELRVYNNSTVRGLANRAAGDFRDSGWDVSEVGNYSSGVIPSTTIYYRPGTPEEQLAGEIGAAFGIPVEPRFDGIRDAAPGVIVIVTNNYGQTSTDPK</sequence>
<proteinExistence type="predicted"/>
<dbReference type="InterPro" id="IPR027381">
    <property type="entry name" value="LytR/CpsA/Psr_C"/>
</dbReference>
<evidence type="ECO:0000259" key="3">
    <source>
        <dbReference type="Pfam" id="PF13399"/>
    </source>
</evidence>
<keyword evidence="2" id="KW-0472">Membrane</keyword>
<feature type="compositionally biased region" description="Low complexity" evidence="1">
    <location>
        <begin position="43"/>
        <end position="75"/>
    </location>
</feature>
<keyword evidence="5" id="KW-1185">Reference proteome</keyword>
<reference evidence="4 5" key="1">
    <citation type="submission" date="2013-07" db="EMBL/GenBank/DDBJ databases">
        <authorList>
            <consortium name="DOE Joint Genome Institute"/>
            <person name="Reeve W."/>
            <person name="Huntemann M."/>
            <person name="Han J."/>
            <person name="Chen A."/>
            <person name="Kyrpides N."/>
            <person name="Mavromatis K."/>
            <person name="Markowitz V."/>
            <person name="Palaniappan K."/>
            <person name="Ivanova N."/>
            <person name="Schaumberg A."/>
            <person name="Pati A."/>
            <person name="Liolios K."/>
            <person name="Nordberg H.P."/>
            <person name="Cantor M.N."/>
            <person name="Hua S.X."/>
            <person name="Woyke T."/>
        </authorList>
    </citation>
    <scope>NUCLEOTIDE SEQUENCE [LARGE SCALE GENOMIC DNA]</scope>
    <source>
        <strain evidence="4 5">DSM 43889</strain>
    </source>
</reference>
<organism evidence="4 5">
    <name type="scientific">Actinoalloteichus caeruleus DSM 43889</name>
    <dbReference type="NCBI Taxonomy" id="1120930"/>
    <lineage>
        <taxon>Bacteria</taxon>
        <taxon>Bacillati</taxon>
        <taxon>Actinomycetota</taxon>
        <taxon>Actinomycetes</taxon>
        <taxon>Pseudonocardiales</taxon>
        <taxon>Pseudonocardiaceae</taxon>
        <taxon>Actinoalloteichus</taxon>
        <taxon>Actinoalloteichus cyanogriseus</taxon>
    </lineage>
</organism>
<dbReference type="Proteomes" id="UP000791080">
    <property type="component" value="Unassembled WGS sequence"/>
</dbReference>
<evidence type="ECO:0000313" key="4">
    <source>
        <dbReference type="EMBL" id="MCP2332613.1"/>
    </source>
</evidence>
<accession>A0ABT1JJE9</accession>
<reference evidence="4 5" key="2">
    <citation type="submission" date="2022-06" db="EMBL/GenBank/DDBJ databases">
        <title>Genomic Encyclopedia of Type Strains, Phase I: the one thousand microbial genomes (KMG-I) project.</title>
        <authorList>
            <person name="Kyrpides N."/>
        </authorList>
    </citation>
    <scope>NUCLEOTIDE SEQUENCE [LARGE SCALE GENOMIC DNA]</scope>
    <source>
        <strain evidence="4 5">DSM 43889</strain>
    </source>
</reference>
<dbReference type="Gene3D" id="3.30.70.2390">
    <property type="match status" value="1"/>
</dbReference>
<dbReference type="Pfam" id="PF13399">
    <property type="entry name" value="LytR_C"/>
    <property type="match status" value="1"/>
</dbReference>
<dbReference type="RefSeq" id="WP_026417561.1">
    <property type="nucleotide sequence ID" value="NZ_AUBJ02000001.1"/>
</dbReference>
<feature type="transmembrane region" description="Helical" evidence="2">
    <location>
        <begin position="12"/>
        <end position="35"/>
    </location>
</feature>
<evidence type="ECO:0000256" key="1">
    <source>
        <dbReference type="SAM" id="MobiDB-lite"/>
    </source>
</evidence>
<gene>
    <name evidence="4" type="ORF">G443_002883</name>
</gene>
<dbReference type="EMBL" id="AUBJ02000001">
    <property type="protein sequence ID" value="MCP2332613.1"/>
    <property type="molecule type" value="Genomic_DNA"/>
</dbReference>
<protein>
    <submittedName>
        <fullName evidence="4">LytR cell envelope-related transcriptional attenuator</fullName>
    </submittedName>
</protein>
<feature type="region of interest" description="Disordered" evidence="1">
    <location>
        <begin position="39"/>
        <end position="135"/>
    </location>
</feature>
<feature type="compositionally biased region" description="Low complexity" evidence="1">
    <location>
        <begin position="96"/>
        <end position="105"/>
    </location>
</feature>
<feature type="domain" description="LytR/CpsA/Psr regulator C-terminal" evidence="3">
    <location>
        <begin position="136"/>
        <end position="223"/>
    </location>
</feature>
<comment type="caution">
    <text evidence="4">The sequence shown here is derived from an EMBL/GenBank/DDBJ whole genome shotgun (WGS) entry which is preliminary data.</text>
</comment>